<feature type="region of interest" description="Disordered" evidence="1">
    <location>
        <begin position="16"/>
        <end position="38"/>
    </location>
</feature>
<proteinExistence type="predicted"/>
<dbReference type="EMBL" id="PVFZ01000054">
    <property type="protein sequence ID" value="PRF20966.1"/>
    <property type="molecule type" value="Genomic_DNA"/>
</dbReference>
<accession>A0A8E2RVI8</accession>
<evidence type="ECO:0000313" key="2">
    <source>
        <dbReference type="EMBL" id="PRF20966.1"/>
    </source>
</evidence>
<dbReference type="Proteomes" id="UP000237686">
    <property type="component" value="Unassembled WGS sequence"/>
</dbReference>
<name>A0A8E2RVI8_9BURK</name>
<sequence length="61" mass="6301">MASACHGKVETFGAHVETRSSLGSRRAGVEPGPAEPDPLLRARRRDAACALLWVTAAAAAS</sequence>
<comment type="caution">
    <text evidence="2">The sequence shown here is derived from an EMBL/GenBank/DDBJ whole genome shotgun (WGS) entry which is preliminary data.</text>
</comment>
<organism evidence="2 3">
    <name type="scientific">Burkholderia multivorans</name>
    <dbReference type="NCBI Taxonomy" id="87883"/>
    <lineage>
        <taxon>Bacteria</taxon>
        <taxon>Pseudomonadati</taxon>
        <taxon>Pseudomonadota</taxon>
        <taxon>Betaproteobacteria</taxon>
        <taxon>Burkholderiales</taxon>
        <taxon>Burkholderiaceae</taxon>
        <taxon>Burkholderia</taxon>
        <taxon>Burkholderia cepacia complex</taxon>
    </lineage>
</organism>
<reference evidence="2 3" key="1">
    <citation type="submission" date="2018-03" db="EMBL/GenBank/DDBJ databases">
        <authorList>
            <person name="Nguyen K."/>
            <person name="Fouts D."/>
            <person name="Sutton G."/>
        </authorList>
    </citation>
    <scope>NUCLEOTIDE SEQUENCE [LARGE SCALE GENOMIC DNA]</scope>
    <source>
        <strain evidence="2 3">AU17135</strain>
    </source>
</reference>
<dbReference type="AlphaFoldDB" id="A0A8E2RVI8"/>
<evidence type="ECO:0000313" key="3">
    <source>
        <dbReference type="Proteomes" id="UP000237686"/>
    </source>
</evidence>
<evidence type="ECO:0000256" key="1">
    <source>
        <dbReference type="SAM" id="MobiDB-lite"/>
    </source>
</evidence>
<gene>
    <name evidence="2" type="ORF">C6P98_19445</name>
</gene>
<protein>
    <submittedName>
        <fullName evidence="2">Uncharacterized protein</fullName>
    </submittedName>
</protein>